<comment type="caution">
    <text evidence="6">The sequence shown here is derived from an EMBL/GenBank/DDBJ whole genome shotgun (WGS) entry which is preliminary data.</text>
</comment>
<accession>A0A2A2K981</accession>
<dbReference type="InterPro" id="IPR008937">
    <property type="entry name" value="Ras-like_GEF"/>
</dbReference>
<gene>
    <name evidence="6" type="ORF">WR25_19397</name>
</gene>
<dbReference type="GO" id="GO:0007265">
    <property type="term" value="P:Ras protein signal transduction"/>
    <property type="evidence" value="ECO:0007669"/>
    <property type="project" value="TreeGrafter"/>
</dbReference>
<dbReference type="STRING" id="2018661.A0A2A2K981"/>
<evidence type="ECO:0000259" key="4">
    <source>
        <dbReference type="PROSITE" id="PS50009"/>
    </source>
</evidence>
<organism evidence="6 7">
    <name type="scientific">Diploscapter pachys</name>
    <dbReference type="NCBI Taxonomy" id="2018661"/>
    <lineage>
        <taxon>Eukaryota</taxon>
        <taxon>Metazoa</taxon>
        <taxon>Ecdysozoa</taxon>
        <taxon>Nematoda</taxon>
        <taxon>Chromadorea</taxon>
        <taxon>Rhabditida</taxon>
        <taxon>Rhabditina</taxon>
        <taxon>Rhabditomorpha</taxon>
        <taxon>Rhabditoidea</taxon>
        <taxon>Rhabditidae</taxon>
        <taxon>Diploscapter</taxon>
    </lineage>
</organism>
<feature type="region of interest" description="Disordered" evidence="3">
    <location>
        <begin position="98"/>
        <end position="154"/>
    </location>
</feature>
<dbReference type="GO" id="GO:0005085">
    <property type="term" value="F:guanyl-nucleotide exchange factor activity"/>
    <property type="evidence" value="ECO:0007669"/>
    <property type="project" value="UniProtKB-KW"/>
</dbReference>
<dbReference type="AlphaFoldDB" id="A0A2A2K981"/>
<dbReference type="InterPro" id="IPR023578">
    <property type="entry name" value="Ras_GEF_dom_sf"/>
</dbReference>
<dbReference type="PANTHER" id="PTHR23113:SF224">
    <property type="entry name" value="RAP GUANINE NUCLEOTIDE EXCHANGE FACTOR 1"/>
    <property type="match status" value="1"/>
</dbReference>
<dbReference type="SMART" id="SM00147">
    <property type="entry name" value="RasGEF"/>
    <property type="match status" value="1"/>
</dbReference>
<evidence type="ECO:0000313" key="6">
    <source>
        <dbReference type="EMBL" id="PAV70504.1"/>
    </source>
</evidence>
<dbReference type="SUPFAM" id="SSF48366">
    <property type="entry name" value="Ras GEF"/>
    <property type="match status" value="1"/>
</dbReference>
<evidence type="ECO:0000259" key="5">
    <source>
        <dbReference type="PROSITE" id="PS50212"/>
    </source>
</evidence>
<protein>
    <recommendedName>
        <fullName evidence="8">Ras-GEF domain-containing protein</fullName>
    </recommendedName>
</protein>
<feature type="compositionally biased region" description="Basic and acidic residues" evidence="3">
    <location>
        <begin position="293"/>
        <end position="307"/>
    </location>
</feature>
<dbReference type="Gene3D" id="1.10.840.10">
    <property type="entry name" value="Ras guanine-nucleotide exchange factors catalytic domain"/>
    <property type="match status" value="1"/>
</dbReference>
<dbReference type="PROSITE" id="PS00720">
    <property type="entry name" value="RASGEF"/>
    <property type="match status" value="1"/>
</dbReference>
<dbReference type="InterPro" id="IPR001895">
    <property type="entry name" value="RASGEF_cat_dom"/>
</dbReference>
<dbReference type="Gene3D" id="1.20.870.10">
    <property type="entry name" value="Son of sevenless (SoS) protein Chain: S domain 1"/>
    <property type="match status" value="1"/>
</dbReference>
<dbReference type="PROSITE" id="PS50212">
    <property type="entry name" value="RASGEF_NTER"/>
    <property type="match status" value="1"/>
</dbReference>
<proteinExistence type="predicted"/>
<keyword evidence="1 2" id="KW-0344">Guanine-nucleotide releasing factor</keyword>
<evidence type="ECO:0000313" key="7">
    <source>
        <dbReference type="Proteomes" id="UP000218231"/>
    </source>
</evidence>
<evidence type="ECO:0000256" key="3">
    <source>
        <dbReference type="SAM" id="MobiDB-lite"/>
    </source>
</evidence>
<dbReference type="EMBL" id="LIAE01009275">
    <property type="protein sequence ID" value="PAV70504.1"/>
    <property type="molecule type" value="Genomic_DNA"/>
</dbReference>
<dbReference type="Pfam" id="PF00618">
    <property type="entry name" value="RasGEF_N"/>
    <property type="match status" value="1"/>
</dbReference>
<feature type="compositionally biased region" description="Basic and acidic residues" evidence="3">
    <location>
        <begin position="189"/>
        <end position="201"/>
    </location>
</feature>
<feature type="compositionally biased region" description="Low complexity" evidence="3">
    <location>
        <begin position="98"/>
        <end position="148"/>
    </location>
</feature>
<name>A0A2A2K981_9BILA</name>
<evidence type="ECO:0000256" key="1">
    <source>
        <dbReference type="ARBA" id="ARBA00022658"/>
    </source>
</evidence>
<reference evidence="6 7" key="1">
    <citation type="journal article" date="2017" name="Curr. Biol.">
        <title>Genome architecture and evolution of a unichromosomal asexual nematode.</title>
        <authorList>
            <person name="Fradin H."/>
            <person name="Zegar C."/>
            <person name="Gutwein M."/>
            <person name="Lucas J."/>
            <person name="Kovtun M."/>
            <person name="Corcoran D."/>
            <person name="Baugh L.R."/>
            <person name="Kiontke K."/>
            <person name="Gunsalus K."/>
            <person name="Fitch D.H."/>
            <person name="Piano F."/>
        </authorList>
    </citation>
    <scope>NUCLEOTIDE SEQUENCE [LARGE SCALE GENOMIC DNA]</scope>
    <source>
        <strain evidence="6">PF1309</strain>
    </source>
</reference>
<feature type="domain" description="Ras-GEF" evidence="4">
    <location>
        <begin position="670"/>
        <end position="903"/>
    </location>
</feature>
<dbReference type="PANTHER" id="PTHR23113">
    <property type="entry name" value="GUANINE NUCLEOTIDE EXCHANGE FACTOR"/>
    <property type="match status" value="1"/>
</dbReference>
<dbReference type="InterPro" id="IPR019804">
    <property type="entry name" value="Ras_G-nucl-exch_fac_CS"/>
</dbReference>
<dbReference type="OrthoDB" id="25179at2759"/>
<sequence length="907" mass="103952">MPHANEVDVALTYLIQITAKRLPPHHILLSTQSLLDAISSRSDATVPELQNNLIRLLKSVDEKSLKDQFNEADYNEITTVAKQLENYIKYSLPSAAAANRASTSSIKSEPRSSRTSSTTTNNGTSKTSSTRSRASNSESTESSTNGQTTKEEEENLDNVLRQLNLRQVPKFQPVFEFANSESDDDGITTDERKEERAEKHGQKLCEEEVETLPDGTTRRIMKTKTISTTQTVRHVTRSTKGGGCPEITRKFVDGDRTLNEDEELKTDDFFKKSPLFERFNLHSKFPALTCSEEPIKQNGHDEKEKETGQSQKTKSVERTSEVTQSVSQKKERNGKLLGEMAATKLDSSELKAKQIDSYLGKLLLDRKGEGSYEENTVIKQGKPEIEPVPASPPRKHVVEYIQHFGNKENTAVDYLRGTTIASYISLNDNLRFQEEQFRKKLQFEFSTTGTSSVFPDFYNLSSLLDTDEFVKLTLPTKWAEEIPDAKPIKEIDWLKKEAIGEEEDLICSFDVNDYLLMRADTDQSKPLQIRGGPKDALIVYGTQPVASLVFQEAFLVTYRTFVSSLDLINKLIKRYLYMVLSDDSVSSSAAKNTFSVIVRVVDELTTFELQSPLINSVTSFVYRLIRDGNFTFARILRKRLLERIEDPRPSPLSCIPKIIPNKKQNLFDFSSSAIACQMTYLDAELFHAIEPPELLWWAQDQDEKKSPNLVKFTEHFNHISFWVRTLVLTPGSQSERERYLNKFLKIMKHLRKHNNFNSYLAIMSALLSSPVERLDWNRRLWEQLTEHGSVMNTEKSHKNYRDMLQSAKPPVVPFIGVVLQDLIFIHAGNPDKIPPERCCGRTTLINFLKRWHQYAVLDSIRKLKKWNYDIQKDDPVFYFLHNSTKNFMNDDQTWSRSYEIKATQRRS</sequence>
<keyword evidence="7" id="KW-1185">Reference proteome</keyword>
<evidence type="ECO:0008006" key="8">
    <source>
        <dbReference type="Google" id="ProtNLM"/>
    </source>
</evidence>
<feature type="region of interest" description="Disordered" evidence="3">
    <location>
        <begin position="177"/>
        <end position="201"/>
    </location>
</feature>
<feature type="domain" description="N-terminal Ras-GEF" evidence="5">
    <location>
        <begin position="525"/>
        <end position="648"/>
    </location>
</feature>
<dbReference type="InterPro" id="IPR036964">
    <property type="entry name" value="RASGEF_cat_dom_sf"/>
</dbReference>
<dbReference type="PROSITE" id="PS50009">
    <property type="entry name" value="RASGEF_CAT"/>
    <property type="match status" value="1"/>
</dbReference>
<dbReference type="CDD" id="cd00155">
    <property type="entry name" value="RasGEF"/>
    <property type="match status" value="1"/>
</dbReference>
<dbReference type="Pfam" id="PF00617">
    <property type="entry name" value="RasGEF"/>
    <property type="match status" value="1"/>
</dbReference>
<dbReference type="InterPro" id="IPR000651">
    <property type="entry name" value="Ras-like_Gua-exchang_fac_N"/>
</dbReference>
<feature type="region of interest" description="Disordered" evidence="3">
    <location>
        <begin position="292"/>
        <end position="337"/>
    </location>
</feature>
<evidence type="ECO:0000256" key="2">
    <source>
        <dbReference type="PROSITE-ProRule" id="PRU00168"/>
    </source>
</evidence>
<dbReference type="Proteomes" id="UP000218231">
    <property type="component" value="Unassembled WGS sequence"/>
</dbReference>
<dbReference type="GO" id="GO:0005886">
    <property type="term" value="C:plasma membrane"/>
    <property type="evidence" value="ECO:0007669"/>
    <property type="project" value="TreeGrafter"/>
</dbReference>